<sequence length="109" mass="12544">MRLKEKVVVEPSNADPLINIDLALIRAYEDVAVLASSYQKDYLNLCISPKLFKPLEERKEFWADVRDILEKCDKKKDINIRALAVLHDPTRQCLGGNTLSDNPHVRLRQ</sequence>
<name>A0A4C1Y8M5_EUMVA</name>
<dbReference type="Proteomes" id="UP000299102">
    <property type="component" value="Unassembled WGS sequence"/>
</dbReference>
<keyword evidence="2" id="KW-1185">Reference proteome</keyword>
<dbReference type="OrthoDB" id="418748at2759"/>
<accession>A0A4C1Y8M5</accession>
<comment type="caution">
    <text evidence="1">The sequence shown here is derived from an EMBL/GenBank/DDBJ whole genome shotgun (WGS) entry which is preliminary data.</text>
</comment>
<dbReference type="EMBL" id="BGZK01001116">
    <property type="protein sequence ID" value="GBP71663.1"/>
    <property type="molecule type" value="Genomic_DNA"/>
</dbReference>
<evidence type="ECO:0000313" key="2">
    <source>
        <dbReference type="Proteomes" id="UP000299102"/>
    </source>
</evidence>
<evidence type="ECO:0000313" key="1">
    <source>
        <dbReference type="EMBL" id="GBP71663.1"/>
    </source>
</evidence>
<organism evidence="1 2">
    <name type="scientific">Eumeta variegata</name>
    <name type="common">Bagworm moth</name>
    <name type="synonym">Eumeta japonica</name>
    <dbReference type="NCBI Taxonomy" id="151549"/>
    <lineage>
        <taxon>Eukaryota</taxon>
        <taxon>Metazoa</taxon>
        <taxon>Ecdysozoa</taxon>
        <taxon>Arthropoda</taxon>
        <taxon>Hexapoda</taxon>
        <taxon>Insecta</taxon>
        <taxon>Pterygota</taxon>
        <taxon>Neoptera</taxon>
        <taxon>Endopterygota</taxon>
        <taxon>Lepidoptera</taxon>
        <taxon>Glossata</taxon>
        <taxon>Ditrysia</taxon>
        <taxon>Tineoidea</taxon>
        <taxon>Psychidae</taxon>
        <taxon>Oiketicinae</taxon>
        <taxon>Eumeta</taxon>
    </lineage>
</organism>
<protein>
    <submittedName>
        <fullName evidence="1">Uncharacterized protein</fullName>
    </submittedName>
</protein>
<reference evidence="1 2" key="1">
    <citation type="journal article" date="2019" name="Commun. Biol.">
        <title>The bagworm genome reveals a unique fibroin gene that provides high tensile strength.</title>
        <authorList>
            <person name="Kono N."/>
            <person name="Nakamura H."/>
            <person name="Ohtoshi R."/>
            <person name="Tomita M."/>
            <person name="Numata K."/>
            <person name="Arakawa K."/>
        </authorList>
    </citation>
    <scope>NUCLEOTIDE SEQUENCE [LARGE SCALE GENOMIC DNA]</scope>
</reference>
<proteinExistence type="predicted"/>
<dbReference type="AlphaFoldDB" id="A0A4C1Y8M5"/>
<gene>
    <name evidence="1" type="ORF">EVAR_62909_1</name>
</gene>